<keyword evidence="2 5" id="KW-0813">Transport</keyword>
<evidence type="ECO:0000256" key="3">
    <source>
        <dbReference type="ARBA" id="ARBA00022483"/>
    </source>
</evidence>
<keyword evidence="8" id="KW-1185">Reference proteome</keyword>
<accession>A0AA88L7F5</accession>
<keyword evidence="3 5" id="KW-0268">Exocytosis</keyword>
<proteinExistence type="inferred from homology"/>
<evidence type="ECO:0000256" key="1">
    <source>
        <dbReference type="ARBA" id="ARBA00006756"/>
    </source>
</evidence>
<dbReference type="SUPFAM" id="SSF74788">
    <property type="entry name" value="Cullin repeat-like"/>
    <property type="match status" value="1"/>
</dbReference>
<dbReference type="Proteomes" id="UP001187531">
    <property type="component" value="Unassembled WGS sequence"/>
</dbReference>
<evidence type="ECO:0000256" key="2">
    <source>
        <dbReference type="ARBA" id="ARBA00022448"/>
    </source>
</evidence>
<dbReference type="AlphaFoldDB" id="A0AA88L7F5"/>
<dbReference type="EMBL" id="JAVRJZ010000016">
    <property type="protein sequence ID" value="KAK2710836.1"/>
    <property type="molecule type" value="Genomic_DNA"/>
</dbReference>
<evidence type="ECO:0000313" key="7">
    <source>
        <dbReference type="EMBL" id="KAK2710835.1"/>
    </source>
</evidence>
<dbReference type="GO" id="GO:0000145">
    <property type="term" value="C:exocyst"/>
    <property type="evidence" value="ECO:0007669"/>
    <property type="project" value="InterPro"/>
</dbReference>
<reference evidence="7" key="1">
    <citation type="submission" date="2023-07" db="EMBL/GenBank/DDBJ databases">
        <title>Chromosome-level genome assembly of Artemia franciscana.</title>
        <authorList>
            <person name="Jo E."/>
        </authorList>
    </citation>
    <scope>NUCLEOTIDE SEQUENCE</scope>
    <source>
        <tissue evidence="7">Whole body</tissue>
    </source>
</reference>
<dbReference type="PANTHER" id="PTHR12542">
    <property type="entry name" value="EXOCYST COMPLEX PROTEIN EXO70"/>
    <property type="match status" value="1"/>
</dbReference>
<feature type="domain" description="Exocyst complex subunit Exo70 C-terminal" evidence="6">
    <location>
        <begin position="303"/>
        <end position="670"/>
    </location>
</feature>
<keyword evidence="5" id="KW-0653">Protein transport</keyword>
<dbReference type="PANTHER" id="PTHR12542:SF41">
    <property type="entry name" value="EXOCYST COMPLEX COMPONENT 7"/>
    <property type="match status" value="1"/>
</dbReference>
<comment type="function">
    <text evidence="5">Component of the exocyst complex involved in the docking of exocytic vesicles with fusion sites on the plasma membrane.</text>
</comment>
<dbReference type="EMBL" id="JAVRJZ010000016">
    <property type="protein sequence ID" value="KAK2710835.1"/>
    <property type="molecule type" value="Genomic_DNA"/>
</dbReference>
<dbReference type="GO" id="GO:0015031">
    <property type="term" value="P:protein transport"/>
    <property type="evidence" value="ECO:0007669"/>
    <property type="project" value="UniProtKB-KW"/>
</dbReference>
<comment type="caution">
    <text evidence="7">The sequence shown here is derived from an EMBL/GenBank/DDBJ whole genome shotgun (WGS) entry which is preliminary data.</text>
</comment>
<evidence type="ECO:0000256" key="4">
    <source>
        <dbReference type="ARBA" id="ARBA00026169"/>
    </source>
</evidence>
<dbReference type="Pfam" id="PF03081">
    <property type="entry name" value="Exo70_C"/>
    <property type="match status" value="1"/>
</dbReference>
<evidence type="ECO:0000313" key="8">
    <source>
        <dbReference type="Proteomes" id="UP001187531"/>
    </source>
</evidence>
<sequence>MSASAFVNEAIKKNMDLSSKIESAMDSFGKALDGLESIVMPVFHEAESLQRRKENLEKTVKALEDVLGYYYVSRDLDSVIKDRPLNIGVDRYLAALERLKSASQFFIRNSPESKELENVICLLEFGIVTLNDEFKDIVSRNSKPLLPVNVTDLISGDVDSEKMVSLDFLPVDKREVLSKIADWLLLEDKDEFMNIYATFRSSALTKSLTALRDYHRSLSLGSSGASPSVASPTLRPKLLGKYTDTPSRKTSKKISSMIERTANKMLVKASQTIEQSTRLGIVNKRGGAIDSKEDCLDEVEVFWLVTAVEAFVKLLQIELKHMIGIIHLKHFKWVLSIIMKESLDLIVNDAEVLAAKSKRLIVKNEFSSLLSMLLVLKNLQLMKKDLDELFDGCSSQVRTKYSSFVNLYCEVSHNGLMTFLEYVRSGSGASLPKDGTVFEVTSNVLIFLEQLLHYVDAVGILLSKDEEYKTAWNLGRSKEEKCKECFGLYLKKAFSLLNLNLSVKSEEYSDACIKAVFRLNNFHHITKVLVRSGLLELLKRASSNCEDDYRTLIEKQKKMYFQCWLKVLNPITQEDLSPVVLDSGKLRDKDRNLIKEKFLAFNKEFEDLSQSQRGYSVPDMELRESLKRDNKEKVLPLYQDFYDNYSAVSFTKNVEKYIRYSPAQVSSQIDTFFDVTA</sequence>
<gene>
    <name evidence="7" type="ORF">QYM36_012129</name>
</gene>
<dbReference type="InterPro" id="IPR004140">
    <property type="entry name" value="Exo70"/>
</dbReference>
<dbReference type="InterPro" id="IPR046364">
    <property type="entry name" value="Exo70_C"/>
</dbReference>
<comment type="similarity">
    <text evidence="1 5">Belongs to the EXO70 family.</text>
</comment>
<dbReference type="Pfam" id="PF20669">
    <property type="entry name" value="Exo70_N"/>
    <property type="match status" value="1"/>
</dbReference>
<dbReference type="InterPro" id="IPR016159">
    <property type="entry name" value="Cullin_repeat-like_dom_sf"/>
</dbReference>
<dbReference type="GO" id="GO:0005546">
    <property type="term" value="F:phosphatidylinositol-4,5-bisphosphate binding"/>
    <property type="evidence" value="ECO:0007669"/>
    <property type="project" value="InterPro"/>
</dbReference>
<evidence type="ECO:0000256" key="5">
    <source>
        <dbReference type="RuleBase" id="RU365026"/>
    </source>
</evidence>
<dbReference type="Gene3D" id="1.20.1280.170">
    <property type="entry name" value="Exocyst complex component Exo70"/>
    <property type="match status" value="2"/>
</dbReference>
<organism evidence="7 8">
    <name type="scientific">Artemia franciscana</name>
    <name type="common">Brine shrimp</name>
    <name type="synonym">Artemia sanfranciscana</name>
    <dbReference type="NCBI Taxonomy" id="6661"/>
    <lineage>
        <taxon>Eukaryota</taxon>
        <taxon>Metazoa</taxon>
        <taxon>Ecdysozoa</taxon>
        <taxon>Arthropoda</taxon>
        <taxon>Crustacea</taxon>
        <taxon>Branchiopoda</taxon>
        <taxon>Anostraca</taxon>
        <taxon>Artemiidae</taxon>
        <taxon>Artemia</taxon>
    </lineage>
</organism>
<protein>
    <recommendedName>
        <fullName evidence="4 5">Exocyst complex component 7</fullName>
    </recommendedName>
    <alternativeName>
        <fullName evidence="5">Exocyst complex component Exo70</fullName>
    </alternativeName>
</protein>
<dbReference type="GO" id="GO:0006887">
    <property type="term" value="P:exocytosis"/>
    <property type="evidence" value="ECO:0007669"/>
    <property type="project" value="UniProtKB-KW"/>
</dbReference>
<evidence type="ECO:0000259" key="6">
    <source>
        <dbReference type="Pfam" id="PF03081"/>
    </source>
</evidence>
<name>A0AA88L7F5_ARTSF</name>